<proteinExistence type="predicted"/>
<gene>
    <name evidence="1" type="ORF">H6P81_014333</name>
</gene>
<organism evidence="1 2">
    <name type="scientific">Aristolochia fimbriata</name>
    <name type="common">White veined hardy Dutchman's pipe vine</name>
    <dbReference type="NCBI Taxonomy" id="158543"/>
    <lineage>
        <taxon>Eukaryota</taxon>
        <taxon>Viridiplantae</taxon>
        <taxon>Streptophyta</taxon>
        <taxon>Embryophyta</taxon>
        <taxon>Tracheophyta</taxon>
        <taxon>Spermatophyta</taxon>
        <taxon>Magnoliopsida</taxon>
        <taxon>Magnoliidae</taxon>
        <taxon>Piperales</taxon>
        <taxon>Aristolochiaceae</taxon>
        <taxon>Aristolochia</taxon>
    </lineage>
</organism>
<dbReference type="Proteomes" id="UP000825729">
    <property type="component" value="Unassembled WGS sequence"/>
</dbReference>
<evidence type="ECO:0000313" key="1">
    <source>
        <dbReference type="EMBL" id="KAG9448205.1"/>
    </source>
</evidence>
<dbReference type="AlphaFoldDB" id="A0AAV7EH84"/>
<accession>A0AAV7EH84</accession>
<reference evidence="1 2" key="1">
    <citation type="submission" date="2021-07" db="EMBL/GenBank/DDBJ databases">
        <title>The Aristolochia fimbriata genome: insights into angiosperm evolution, floral development and chemical biosynthesis.</title>
        <authorList>
            <person name="Jiao Y."/>
        </authorList>
    </citation>
    <scope>NUCLEOTIDE SEQUENCE [LARGE SCALE GENOMIC DNA]</scope>
    <source>
        <strain evidence="1">IBCAS-2021</strain>
        <tissue evidence="1">Leaf</tissue>
    </source>
</reference>
<keyword evidence="2" id="KW-1185">Reference proteome</keyword>
<name>A0AAV7EH84_ARIFI</name>
<evidence type="ECO:0000313" key="2">
    <source>
        <dbReference type="Proteomes" id="UP000825729"/>
    </source>
</evidence>
<dbReference type="EMBL" id="JAINDJ010000005">
    <property type="protein sequence ID" value="KAG9448205.1"/>
    <property type="molecule type" value="Genomic_DNA"/>
</dbReference>
<sequence>MPGLAFSVFPAYPGQDSLFQRYKRAERLPSFTVKTEASTIITGEKDDDDDEEDDKKCSALGMPVQFSFGRAAQELSLLSSAKGELPCHSSAPFVYIQD</sequence>
<protein>
    <submittedName>
        <fullName evidence="1">Uncharacterized protein</fullName>
    </submittedName>
</protein>
<comment type="caution">
    <text evidence="1">The sequence shown here is derived from an EMBL/GenBank/DDBJ whole genome shotgun (WGS) entry which is preliminary data.</text>
</comment>